<reference evidence="1" key="1">
    <citation type="journal article" date="2020" name="Stud. Mycol.">
        <title>101 Dothideomycetes genomes: a test case for predicting lifestyles and emergence of pathogens.</title>
        <authorList>
            <person name="Haridas S."/>
            <person name="Albert R."/>
            <person name="Binder M."/>
            <person name="Bloem J."/>
            <person name="Labutti K."/>
            <person name="Salamov A."/>
            <person name="Andreopoulos B."/>
            <person name="Baker S."/>
            <person name="Barry K."/>
            <person name="Bills G."/>
            <person name="Bluhm B."/>
            <person name="Cannon C."/>
            <person name="Castanera R."/>
            <person name="Culley D."/>
            <person name="Daum C."/>
            <person name="Ezra D."/>
            <person name="Gonzalez J."/>
            <person name="Henrissat B."/>
            <person name="Kuo A."/>
            <person name="Liang C."/>
            <person name="Lipzen A."/>
            <person name="Lutzoni F."/>
            <person name="Magnuson J."/>
            <person name="Mondo S."/>
            <person name="Nolan M."/>
            <person name="Ohm R."/>
            <person name="Pangilinan J."/>
            <person name="Park H.-J."/>
            <person name="Ramirez L."/>
            <person name="Alfaro M."/>
            <person name="Sun H."/>
            <person name="Tritt A."/>
            <person name="Yoshinaga Y."/>
            <person name="Zwiers L.-H."/>
            <person name="Turgeon B."/>
            <person name="Goodwin S."/>
            <person name="Spatafora J."/>
            <person name="Crous P."/>
            <person name="Grigoriev I."/>
        </authorList>
    </citation>
    <scope>NUCLEOTIDE SEQUENCE</scope>
    <source>
        <strain evidence="1">CBS 125425</strain>
    </source>
</reference>
<proteinExistence type="predicted"/>
<accession>A0A9P4QM22</accession>
<evidence type="ECO:0000313" key="1">
    <source>
        <dbReference type="EMBL" id="KAF2728155.1"/>
    </source>
</evidence>
<dbReference type="EMBL" id="ML996293">
    <property type="protein sequence ID" value="KAF2728155.1"/>
    <property type="molecule type" value="Genomic_DNA"/>
</dbReference>
<name>A0A9P4QM22_9PLEO</name>
<evidence type="ECO:0000313" key="2">
    <source>
        <dbReference type="Proteomes" id="UP000799444"/>
    </source>
</evidence>
<dbReference type="AlphaFoldDB" id="A0A9P4QM22"/>
<sequence length="70" mass="7675">LNLSNDKVRLISLMPRKAEDETSFSIFHAPLIPPQAQSTPGERLGYQVHGHILIRALIKARTVGNVTGLS</sequence>
<keyword evidence="2" id="KW-1185">Reference proteome</keyword>
<gene>
    <name evidence="1" type="ORF">EJ04DRAFT_449906</name>
</gene>
<feature type="non-terminal residue" evidence="1">
    <location>
        <position position="1"/>
    </location>
</feature>
<protein>
    <submittedName>
        <fullName evidence="1">Uncharacterized protein</fullName>
    </submittedName>
</protein>
<dbReference type="Proteomes" id="UP000799444">
    <property type="component" value="Unassembled WGS sequence"/>
</dbReference>
<organism evidence="1 2">
    <name type="scientific">Polyplosphaeria fusca</name>
    <dbReference type="NCBI Taxonomy" id="682080"/>
    <lineage>
        <taxon>Eukaryota</taxon>
        <taxon>Fungi</taxon>
        <taxon>Dikarya</taxon>
        <taxon>Ascomycota</taxon>
        <taxon>Pezizomycotina</taxon>
        <taxon>Dothideomycetes</taxon>
        <taxon>Pleosporomycetidae</taxon>
        <taxon>Pleosporales</taxon>
        <taxon>Tetraplosphaeriaceae</taxon>
        <taxon>Polyplosphaeria</taxon>
    </lineage>
</organism>
<comment type="caution">
    <text evidence="1">The sequence shown here is derived from an EMBL/GenBank/DDBJ whole genome shotgun (WGS) entry which is preliminary data.</text>
</comment>